<reference evidence="1" key="1">
    <citation type="submission" date="2020-04" db="EMBL/GenBank/DDBJ databases">
        <authorList>
            <person name="Alioto T."/>
            <person name="Alioto T."/>
            <person name="Gomez Garrido J."/>
        </authorList>
    </citation>
    <scope>NUCLEOTIDE SEQUENCE</scope>
    <source>
        <strain evidence="1">A484AB</strain>
    </source>
</reference>
<dbReference type="Gene3D" id="3.40.220.10">
    <property type="entry name" value="Leucine Aminopeptidase, subunit E, domain 1"/>
    <property type="match status" value="1"/>
</dbReference>
<keyword evidence="2" id="KW-1185">Reference proteome</keyword>
<name>A0A6S7GMN1_PARCT</name>
<accession>A0A6S7GMN1</accession>
<dbReference type="SUPFAM" id="SSF52949">
    <property type="entry name" value="Macro domain-like"/>
    <property type="match status" value="1"/>
</dbReference>
<dbReference type="PANTHER" id="PTHR12521:SF0">
    <property type="entry name" value="ADP-RIBOSE GLYCOHYDROLASE OARD1"/>
    <property type="match status" value="1"/>
</dbReference>
<feature type="non-terminal residue" evidence="1">
    <location>
        <position position="1"/>
    </location>
</feature>
<evidence type="ECO:0000313" key="1">
    <source>
        <dbReference type="EMBL" id="CAB3993288.1"/>
    </source>
</evidence>
<gene>
    <name evidence="1" type="ORF">PACLA_8A089247</name>
</gene>
<comment type="caution">
    <text evidence="1">The sequence shown here is derived from an EMBL/GenBank/DDBJ whole genome shotgun (WGS) entry which is preliminary data.</text>
</comment>
<dbReference type="GO" id="GO:0140291">
    <property type="term" value="P:peptidyl-glutamate ADP-deribosylation"/>
    <property type="evidence" value="ECO:0007669"/>
    <property type="project" value="TreeGrafter"/>
</dbReference>
<sequence>TLLIKLYGTYGIVLEISDIECGRMAYAKESGFHFREIKGNLFSCEKDTSLAHCISADVHMGKGIAATFKKMFGGVDELRRQGGKPGDVSMLQRDERFIYYL</sequence>
<dbReference type="PANTHER" id="PTHR12521">
    <property type="entry name" value="PROTEIN C6ORF130"/>
    <property type="match status" value="1"/>
</dbReference>
<dbReference type="InterPro" id="IPR050892">
    <property type="entry name" value="ADP-ribose_metab_enzymes"/>
</dbReference>
<dbReference type="Proteomes" id="UP001152795">
    <property type="component" value="Unassembled WGS sequence"/>
</dbReference>
<dbReference type="InterPro" id="IPR043472">
    <property type="entry name" value="Macro_dom-like"/>
</dbReference>
<protein>
    <submittedName>
        <fullName evidence="1">Uncharacterized protein</fullName>
    </submittedName>
</protein>
<dbReference type="OrthoDB" id="2155246at2759"/>
<dbReference type="EMBL" id="CACRXK020002228">
    <property type="protein sequence ID" value="CAB3993288.1"/>
    <property type="molecule type" value="Genomic_DNA"/>
</dbReference>
<evidence type="ECO:0000313" key="2">
    <source>
        <dbReference type="Proteomes" id="UP001152795"/>
    </source>
</evidence>
<dbReference type="AlphaFoldDB" id="A0A6S7GMN1"/>
<feature type="non-terminal residue" evidence="1">
    <location>
        <position position="101"/>
    </location>
</feature>
<organism evidence="1 2">
    <name type="scientific">Paramuricea clavata</name>
    <name type="common">Red gorgonian</name>
    <name type="synonym">Violescent sea-whip</name>
    <dbReference type="NCBI Taxonomy" id="317549"/>
    <lineage>
        <taxon>Eukaryota</taxon>
        <taxon>Metazoa</taxon>
        <taxon>Cnidaria</taxon>
        <taxon>Anthozoa</taxon>
        <taxon>Octocorallia</taxon>
        <taxon>Malacalcyonacea</taxon>
        <taxon>Plexauridae</taxon>
        <taxon>Paramuricea</taxon>
    </lineage>
</organism>
<proteinExistence type="predicted"/>